<keyword evidence="1" id="KW-0808">Transferase</keyword>
<feature type="domain" description="ANTAR" evidence="5">
    <location>
        <begin position="163"/>
        <end position="224"/>
    </location>
</feature>
<dbReference type="InterPro" id="IPR029016">
    <property type="entry name" value="GAF-like_dom_sf"/>
</dbReference>
<name>A0ABW7EG94_STRRO</name>
<sequence length="242" mass="25717">MSDKTSRPPDMTSLLLETDSLERFLQALVENALATAPAAHGAGLTLERQHRPTTVVSAGTGAPDLDEAQYGQDDGPCLRALRTGQEIIVEDMLGEERWGPYPAYAVACGTRSSVSLPVAPGTHTAGALNLYFAEAAGFSDVGLHDLRTLAAEATGAIALAQRLADAEAYATDLQRAMRSRSAIDQAIGVIMAQQRCSAEDAFDLLRKASQHRNVKMRDLCVELLTNIAGKPPPEGTALPPRP</sequence>
<dbReference type="EMBL" id="JBIENY010000528">
    <property type="protein sequence ID" value="MFG6301044.1"/>
    <property type="molecule type" value="Genomic_DNA"/>
</dbReference>
<dbReference type="SUPFAM" id="SSF52172">
    <property type="entry name" value="CheY-like"/>
    <property type="match status" value="1"/>
</dbReference>
<keyword evidence="7" id="KW-1185">Reference proteome</keyword>
<reference evidence="6 7" key="1">
    <citation type="submission" date="2024-10" db="EMBL/GenBank/DDBJ databases">
        <title>Draft genome assembly of a novel steroid transforming actinomycete isolated from African clawed frog Xenopus laevis.</title>
        <authorList>
            <person name="Bragin E."/>
            <person name="Kollerov V."/>
            <person name="Donova M.V."/>
        </authorList>
    </citation>
    <scope>NUCLEOTIDE SEQUENCE [LARGE SCALE GENOMIC DNA]</scope>
    <source>
        <strain evidence="6 7">MTOC-St3</strain>
    </source>
</reference>
<evidence type="ECO:0000256" key="4">
    <source>
        <dbReference type="ARBA" id="ARBA00023163"/>
    </source>
</evidence>
<evidence type="ECO:0000259" key="5">
    <source>
        <dbReference type="PROSITE" id="PS50921"/>
    </source>
</evidence>
<dbReference type="Gene3D" id="3.30.450.40">
    <property type="match status" value="1"/>
</dbReference>
<keyword evidence="3" id="KW-0805">Transcription regulation</keyword>
<keyword evidence="4" id="KW-0804">Transcription</keyword>
<dbReference type="InterPro" id="IPR005561">
    <property type="entry name" value="ANTAR"/>
</dbReference>
<dbReference type="RefSeq" id="WP_046251502.1">
    <property type="nucleotide sequence ID" value="NZ_CP198958.1"/>
</dbReference>
<dbReference type="SMART" id="SM01012">
    <property type="entry name" value="ANTAR"/>
    <property type="match status" value="1"/>
</dbReference>
<dbReference type="Pfam" id="PF13185">
    <property type="entry name" value="GAF_2"/>
    <property type="match status" value="1"/>
</dbReference>
<dbReference type="InterPro" id="IPR011006">
    <property type="entry name" value="CheY-like_superfamily"/>
</dbReference>
<gene>
    <name evidence="6" type="ORF">ACGU38_37540</name>
</gene>
<comment type="caution">
    <text evidence="6">The sequence shown here is derived from an EMBL/GenBank/DDBJ whole genome shotgun (WGS) entry which is preliminary data.</text>
</comment>
<dbReference type="InterPro" id="IPR003018">
    <property type="entry name" value="GAF"/>
</dbReference>
<evidence type="ECO:0000256" key="2">
    <source>
        <dbReference type="ARBA" id="ARBA00022777"/>
    </source>
</evidence>
<dbReference type="Pfam" id="PF03861">
    <property type="entry name" value="ANTAR"/>
    <property type="match status" value="1"/>
</dbReference>
<proteinExistence type="predicted"/>
<protein>
    <submittedName>
        <fullName evidence="6">GAF and ANTAR domain-containing protein</fullName>
    </submittedName>
</protein>
<evidence type="ECO:0000313" key="6">
    <source>
        <dbReference type="EMBL" id="MFG6301044.1"/>
    </source>
</evidence>
<dbReference type="Proteomes" id="UP001605990">
    <property type="component" value="Unassembled WGS sequence"/>
</dbReference>
<evidence type="ECO:0000313" key="7">
    <source>
        <dbReference type="Proteomes" id="UP001605990"/>
    </source>
</evidence>
<keyword evidence="2" id="KW-0418">Kinase</keyword>
<evidence type="ECO:0000256" key="1">
    <source>
        <dbReference type="ARBA" id="ARBA00022679"/>
    </source>
</evidence>
<dbReference type="InterPro" id="IPR012074">
    <property type="entry name" value="GAF_ANTAR"/>
</dbReference>
<dbReference type="PROSITE" id="PS50921">
    <property type="entry name" value="ANTAR"/>
    <property type="match status" value="1"/>
</dbReference>
<evidence type="ECO:0000256" key="3">
    <source>
        <dbReference type="ARBA" id="ARBA00023015"/>
    </source>
</evidence>
<dbReference type="SMART" id="SM00065">
    <property type="entry name" value="GAF"/>
    <property type="match status" value="1"/>
</dbReference>
<dbReference type="SUPFAM" id="SSF55781">
    <property type="entry name" value="GAF domain-like"/>
    <property type="match status" value="1"/>
</dbReference>
<organism evidence="6 7">
    <name type="scientific">Streptomyces rochei</name>
    <name type="common">Streptomyces parvullus</name>
    <dbReference type="NCBI Taxonomy" id="1928"/>
    <lineage>
        <taxon>Bacteria</taxon>
        <taxon>Bacillati</taxon>
        <taxon>Actinomycetota</taxon>
        <taxon>Actinomycetes</taxon>
        <taxon>Kitasatosporales</taxon>
        <taxon>Streptomycetaceae</taxon>
        <taxon>Streptomyces</taxon>
        <taxon>Streptomyces rochei group</taxon>
    </lineage>
</organism>
<dbReference type="InterPro" id="IPR036388">
    <property type="entry name" value="WH-like_DNA-bd_sf"/>
</dbReference>
<accession>A0ABW7EG94</accession>
<dbReference type="Gene3D" id="1.10.10.10">
    <property type="entry name" value="Winged helix-like DNA-binding domain superfamily/Winged helix DNA-binding domain"/>
    <property type="match status" value="1"/>
</dbReference>
<dbReference type="PIRSF" id="PIRSF036625">
    <property type="entry name" value="GAF_ANTAR"/>
    <property type="match status" value="1"/>
</dbReference>